<dbReference type="RefSeq" id="WP_141996125.1">
    <property type="nucleotide sequence ID" value="NZ_VFML01000001.1"/>
</dbReference>
<dbReference type="EMBL" id="VFML01000001">
    <property type="protein sequence ID" value="TQJ01294.1"/>
    <property type="molecule type" value="Genomic_DNA"/>
</dbReference>
<feature type="domain" description="UspA" evidence="4">
    <location>
        <begin position="10"/>
        <end position="146"/>
    </location>
</feature>
<evidence type="ECO:0000313" key="6">
    <source>
        <dbReference type="Proteomes" id="UP000320876"/>
    </source>
</evidence>
<evidence type="ECO:0000256" key="3">
    <source>
        <dbReference type="ARBA" id="ARBA00022840"/>
    </source>
</evidence>
<dbReference type="GO" id="GO:0005524">
    <property type="term" value="F:ATP binding"/>
    <property type="evidence" value="ECO:0007669"/>
    <property type="project" value="UniProtKB-KW"/>
</dbReference>
<dbReference type="PRINTS" id="PR01438">
    <property type="entry name" value="UNVRSLSTRESS"/>
</dbReference>
<dbReference type="Proteomes" id="UP000320876">
    <property type="component" value="Unassembled WGS sequence"/>
</dbReference>
<dbReference type="Gene3D" id="3.40.50.620">
    <property type="entry name" value="HUPs"/>
    <property type="match status" value="2"/>
</dbReference>
<keyword evidence="3" id="KW-0067">ATP-binding</keyword>
<feature type="domain" description="UspA" evidence="4">
    <location>
        <begin position="154"/>
        <end position="291"/>
    </location>
</feature>
<dbReference type="SUPFAM" id="SSF52402">
    <property type="entry name" value="Adenine nucleotide alpha hydrolases-like"/>
    <property type="match status" value="2"/>
</dbReference>
<dbReference type="InterPro" id="IPR006016">
    <property type="entry name" value="UspA"/>
</dbReference>
<dbReference type="PANTHER" id="PTHR46268">
    <property type="entry name" value="STRESS RESPONSE PROTEIN NHAX"/>
    <property type="match status" value="1"/>
</dbReference>
<dbReference type="PANTHER" id="PTHR46268:SF27">
    <property type="entry name" value="UNIVERSAL STRESS PROTEIN RV2623"/>
    <property type="match status" value="1"/>
</dbReference>
<organism evidence="5 6">
    <name type="scientific">Amycolatopsis cihanbeyliensis</name>
    <dbReference type="NCBI Taxonomy" id="1128664"/>
    <lineage>
        <taxon>Bacteria</taxon>
        <taxon>Bacillati</taxon>
        <taxon>Actinomycetota</taxon>
        <taxon>Actinomycetes</taxon>
        <taxon>Pseudonocardiales</taxon>
        <taxon>Pseudonocardiaceae</taxon>
        <taxon>Amycolatopsis</taxon>
    </lineage>
</organism>
<dbReference type="AlphaFoldDB" id="A0A542DDZ3"/>
<dbReference type="Pfam" id="PF00582">
    <property type="entry name" value="Usp"/>
    <property type="match status" value="2"/>
</dbReference>
<evidence type="ECO:0000259" key="4">
    <source>
        <dbReference type="Pfam" id="PF00582"/>
    </source>
</evidence>
<evidence type="ECO:0000256" key="2">
    <source>
        <dbReference type="ARBA" id="ARBA00022741"/>
    </source>
</evidence>
<sequence>MEKTATTGDLVVGVDGSAAAHQAVRWAARAAAGRGTGLRIVYAGGLEGGYFGAGLPIPREALGELRRQAGDVLAEAEKLAREAAPGLAVATELSTRLPIPVLLEAARTARMVVLGAEGAGGFDGMRIGSTAVAVASHAGCPVVVVRGQEVPDGRRLVVGVDGSPTSEAALAAAFEEASWRRAPLIAAHAWTDVDYDSATSSSRLLGHPERFAEDGERLLAQRLAGWQERYPDVPVERDVVRDRPRHRLLELAAGAALVVVGSRGRGGIQGLLLGSTSQALIQHAQCPVMIVCTGRPE</sequence>
<reference evidence="5 6" key="1">
    <citation type="submission" date="2019-06" db="EMBL/GenBank/DDBJ databases">
        <title>Sequencing the genomes of 1000 actinobacteria strains.</title>
        <authorList>
            <person name="Klenk H.-P."/>
        </authorList>
    </citation>
    <scope>NUCLEOTIDE SEQUENCE [LARGE SCALE GENOMIC DNA]</scope>
    <source>
        <strain evidence="5 6">DSM 45679</strain>
    </source>
</reference>
<keyword evidence="6" id="KW-1185">Reference proteome</keyword>
<dbReference type="InterPro" id="IPR006015">
    <property type="entry name" value="Universal_stress_UspA"/>
</dbReference>
<evidence type="ECO:0000256" key="1">
    <source>
        <dbReference type="ARBA" id="ARBA00008791"/>
    </source>
</evidence>
<name>A0A542DDZ3_AMYCI</name>
<accession>A0A542DDZ3</accession>
<comment type="caution">
    <text evidence="5">The sequence shown here is derived from an EMBL/GenBank/DDBJ whole genome shotgun (WGS) entry which is preliminary data.</text>
</comment>
<gene>
    <name evidence="5" type="ORF">FB471_0968</name>
</gene>
<evidence type="ECO:0000313" key="5">
    <source>
        <dbReference type="EMBL" id="TQJ01294.1"/>
    </source>
</evidence>
<protein>
    <submittedName>
        <fullName evidence="5">Nucleotide-binding universal stress UspA family protein</fullName>
    </submittedName>
</protein>
<dbReference type="InterPro" id="IPR014729">
    <property type="entry name" value="Rossmann-like_a/b/a_fold"/>
</dbReference>
<keyword evidence="2" id="KW-0547">Nucleotide-binding</keyword>
<comment type="similarity">
    <text evidence="1">Belongs to the universal stress protein A family.</text>
</comment>
<proteinExistence type="inferred from homology"/>
<dbReference type="OrthoDB" id="3404132at2"/>